<dbReference type="PANTHER" id="PTHR43941">
    <property type="entry name" value="STRUCTURAL MAINTENANCE OF CHROMOSOMES PROTEIN 2"/>
    <property type="match status" value="1"/>
</dbReference>
<keyword evidence="1" id="KW-0175">Coiled coil</keyword>
<feature type="coiled-coil region" evidence="1">
    <location>
        <begin position="863"/>
        <end position="904"/>
    </location>
</feature>
<keyword evidence="4" id="KW-1185">Reference proteome</keyword>
<feature type="region of interest" description="Disordered" evidence="2">
    <location>
        <begin position="1760"/>
        <end position="1799"/>
    </location>
</feature>
<evidence type="ECO:0000313" key="3">
    <source>
        <dbReference type="EMBL" id="UQT00668.1"/>
    </source>
</evidence>
<accession>A0A9E7J1Y8</accession>
<evidence type="ECO:0000256" key="2">
    <source>
        <dbReference type="SAM" id="MobiDB-lite"/>
    </source>
</evidence>
<organism evidence="3 4">
    <name type="scientific">Enterococcus phage vB_OCPT_CCS1</name>
    <dbReference type="NCBI Taxonomy" id="2922323"/>
    <lineage>
        <taxon>Viruses</taxon>
        <taxon>Duplodnaviria</taxon>
        <taxon>Heunggongvirae</taxon>
        <taxon>Uroviricota</taxon>
        <taxon>Caudoviricetes</taxon>
        <taxon>Herelleviridae</taxon>
        <taxon>Brockvirinae</taxon>
        <taxon>Schiekvirus</taxon>
        <taxon>Schiekvirus Ccs1</taxon>
    </lineage>
</organism>
<feature type="coiled-coil region" evidence="1">
    <location>
        <begin position="1614"/>
        <end position="1662"/>
    </location>
</feature>
<dbReference type="EMBL" id="ON113170">
    <property type="protein sequence ID" value="UQT00668.1"/>
    <property type="molecule type" value="Genomic_DNA"/>
</dbReference>
<feature type="coiled-coil region" evidence="1">
    <location>
        <begin position="1493"/>
        <end position="1520"/>
    </location>
</feature>
<dbReference type="PANTHER" id="PTHR43941:SF1">
    <property type="entry name" value="STRUCTURAL MAINTENANCE OF CHROMOSOMES PROTEIN 2"/>
    <property type="match status" value="1"/>
</dbReference>
<sequence>MCAIILSRDTYKRKDGINLAGGRRFQAGLGSEHKRLYKEGQQINTLLLAQVIQVNYKYNTVDLLALQHKEVFQNSYANEGRFSARLPMEFGGRNLAGQPYGQVNPIAVGTVVLVGFINSDKDMPIVISVYNNNDVNKQLSRTRFANAEPTDMALAGQMYQKFSLYPSLTYDSIDGDGNRIVTFSGKSFIAFDTKDMQNSPMTDASYGSRYEDLGTSYYNDGELIEPMKGRAPNVLFKHQGILDDDNKPDTHNFMIHINPDGTYRTSMMDTEQDWRTMFEMTPEGKIRLRRQGDTVRLNDGFEIGELGINEEGIVYLRNGDMDLEVREDGIYSQGKLITESINLDDIYEKLANVTFEINKTNESLQILAGKSEVQDGKIVNLETEITIVAGKVESKVSATEVQDMIDSSIVDMAEAIKQAQEDADRANQIISDMASDNRLTPSEKLDLLKEWDIVKNEYPTYLAQAELYEVDSTTYTAKYKALETFVTPLLEDMEATSVVDGSIMRKTFSAYYTERINLLNAITKGLKDGLEEAMKKASQASVDATQALADSAQAQIDANNAKQLIADIASDGKLTASEKYQLKKEWDVIVKEYPTTIAQATKYKVNTDNYTAKYKALETFVTPLFANMNETSVVNGEQLRAVFSDYYAVKITLLKEITDIARDELTDYGNRITVAETKITQTSEAITLMASRVETVENDVRTNTAQLKVQADLISQKVTASEVKDAIDNAIDNMSIGGSNLFVINTQTAGLLNENNGTVGTAVDKSVVSNYIKVTARMPYVASLYGNTGTNSIIIAWYDTSKTFISGQAVADSGDFHKTYVAPENAVYARLSYKKSDTVKMKFEVGTKPTDYSPAWDDIKGDQTALEEYIKQVEEQAKQAQQEAENAKNEAENANSAIADMSNDNMLTANEKQQILLQWEEIKTEYPINLDQATKFGVSATQYTTAYNALKTYLDPLLADMTTTSVIIGSTMRSTFNTYYDRRTTLLNRVAELAKQVADQAKDTADKVDDDLNNIGGYNYIGFSSGDHMYPRLMIKNVGYYYIPSTTSAEFVSDMVCLKPKTATVTSVQYDVGNANASVADVGLANYRMKEVKTGQWLTASANLKVVGTGTAYLTIFTLENGSWKASYSDRVNASQGVTRVVAQRQVTDATTGILVRVDGSSITEVHFGNMQLEVGIRSTPWKKSDIDIQEDINNVADDIKDYIGARSDNLITNGFGELGNNTNIGGIFDGADRIVGKGSFRQEEANKSLLFSEHIVIDNKKVYNFDYYMHTLKGVGRSFAMICPYDVDGVRITYPSLGGRNYNSTTPVEFTKLTKPLKVGDTEVFVEDVSLWNGQAPQDYQRSIIMWGYKNSFGYTYPDGTYSQLMQMRTYDIGAVDTTANKITLNKPWAVANPNSSDGIFPVGHTLSPTSDGSTYLYLNGHVNIQVPTTYTKYSHLISGSSEFANTTIIPVETGSIQLGFLLNRDTTGEKSWLNGLRLRDYTDTYKLNDDVRETQENVDKAQADANKANQSIADLSNDNLVTPNEKLDLKKEWEIIVAEKPKNDAQADKFGVSKVAYGTAYTALSNYITPILASTTTNSAIVGQTMRDTFKAYYTARTDLLNAVATKAKDLADTAQSGVEQVKAKAEKAQADATKAQQDASKAQQDATKANQAITDLSNDNLVTPNEKLDLKKEWEIIVAEKPINDTQADKFGVSKTDYGTKYTALSNYITPILTDLTTNSAIVGQTMRDTFRAYYTARTNLLNSISVKAKELADKAQTDANNAQNSANNAQSSANQAQTDATNAQNSANKAQADATKANQSIADLSNDNLVTPNEKLDLKKEWEIIVAEKPKNDAQADKFGVSKTTYGTAYNALNTYLTPILANLTTNSAIVGQTMRDTFKTYYSARTDLLNAIASKAKDLADNAQDTADNIAVGTRNLLIGTQDFSKGKYPGNTHITITDEKLFGNAVMKNDFTTGTGYSDMYQLTTSIIPTGTQYTLSFYAKADIDKTKMSCYFYNPNTTVNSVNNQGGRITSSDGRSVFVLSTEWTKYWVTWTQTQADRPKSVIIGRKTGGEEPNSAFYMSSPMLVEGNKPQTWMKAPEDIETAINGKEGAWVYSPTAPTNPAIGLVWVDSSKTPNQPKRWVGGETGWVALTPEEVKDLPWGEDGSNLADWVAQAEQKISSDAIINTVLGSEDFTGIFDKKANTEDLNNLASYDDLDAMQAEYERLLKEGIAGIDFSPYVTNTELEQLKDSFTFSVQQAGGVNMLKNSLGFSGLDFWDDDSGRNFYRKNNSVTVTNPNVKFERTADTPNGFKLTGAQDRSGTVRINNVINSNGYWTVSFWLRGSQSGTSNFQMDICDLGVTNFAVTADNDWRKVSLTVNVTNYSQSTYHFVDFQNIAWAYFFIKDFKVEKGITATDWTPAPEDAIVFDPIVTTTQNDQLAKLGFGSGFMVNRAQNAILRQTIELPEAKQGLQYALSFYMNVATFGDTTGLQCGARIYEEGVLKYTVGVTDATQGIPSDYHLYKLVFEPESPNTVIELFVINGAQATVIISGVMYNIGNIALKWQPYPSEIYNTNVKIDINGITVKNNQTDGYTMITPQEFSGYARVNGEMERIFTLNGQVTEVKMLKAEKRITMEPISVFAMNSKETNTIGWAFVASGDVSHTTVSNT</sequence>
<dbReference type="Proteomes" id="UP001057557">
    <property type="component" value="Segment"/>
</dbReference>
<feature type="compositionally biased region" description="Low complexity" evidence="2">
    <location>
        <begin position="1761"/>
        <end position="1792"/>
    </location>
</feature>
<reference evidence="3" key="1">
    <citation type="submission" date="2022-03" db="EMBL/GenBank/DDBJ databases">
        <title>Phage cocktails constrain the growth of Enterococcus.</title>
        <authorList>
            <person name="Wandro S."/>
        </authorList>
    </citation>
    <scope>NUCLEOTIDE SEQUENCE</scope>
</reference>
<evidence type="ECO:0000313" key="4">
    <source>
        <dbReference type="Proteomes" id="UP001057557"/>
    </source>
</evidence>
<gene>
    <name evidence="3" type="ORF">JEFDOCMN_00130</name>
</gene>
<proteinExistence type="predicted"/>
<name>A0A9E7J1Y8_9CAUD</name>
<protein>
    <submittedName>
        <fullName evidence="3">Tail fiber protein</fullName>
    </submittedName>
</protein>
<feature type="coiled-coil region" evidence="1">
    <location>
        <begin position="409"/>
        <end position="436"/>
    </location>
</feature>
<evidence type="ECO:0000256" key="1">
    <source>
        <dbReference type="SAM" id="Coils"/>
    </source>
</evidence>